<feature type="region of interest" description="Disordered" evidence="1">
    <location>
        <begin position="1"/>
        <end position="31"/>
    </location>
</feature>
<name>A0A8H7F9G3_AGABI</name>
<proteinExistence type="predicted"/>
<keyword evidence="2" id="KW-0472">Membrane</keyword>
<dbReference type="Proteomes" id="UP000629468">
    <property type="component" value="Unassembled WGS sequence"/>
</dbReference>
<reference evidence="3 4" key="1">
    <citation type="journal article" name="Sci. Rep.">
        <title>Telomere-to-telomere assembled and centromere annotated genomes of the two main subspecies of the button mushroom Agaricus bisporus reveal especially polymorphic chromosome ends.</title>
        <authorList>
            <person name="Sonnenberg A.S.M."/>
            <person name="Sedaghat-Telgerd N."/>
            <person name="Lavrijssen B."/>
            <person name="Ohm R.A."/>
            <person name="Hendrickx P.M."/>
            <person name="Scholtmeijer K."/>
            <person name="Baars J.J.P."/>
            <person name="van Peer A."/>
        </authorList>
    </citation>
    <scope>NUCLEOTIDE SEQUENCE [LARGE SCALE GENOMIC DNA]</scope>
    <source>
        <strain evidence="3 4">H119_p4</strain>
    </source>
</reference>
<evidence type="ECO:0000256" key="2">
    <source>
        <dbReference type="SAM" id="Phobius"/>
    </source>
</evidence>
<comment type="caution">
    <text evidence="3">The sequence shown here is derived from an EMBL/GenBank/DDBJ whole genome shotgun (WGS) entry which is preliminary data.</text>
</comment>
<protein>
    <submittedName>
        <fullName evidence="3">Uncharacterized protein</fullName>
    </submittedName>
</protein>
<keyword evidence="2" id="KW-1133">Transmembrane helix</keyword>
<sequence>MFAAGPGAKGRQDHRPHPRTSRGRGREQCDLNNPADIHTFCTQFLTKSDTRLDGLIFAHEYQHIGVPSFLSTTDDDERDEKSLATFLMTTLLLPALLVAPVERDIRILTVVNPFYAAASTSFSPTFPTPTPSSIFLAEGHRSLRTIILNRHLQRIFDALPKPQIPKAEANASSVPVVSGRMQKSNLVAVSVSPGISRLDTVSRLLNADWKLSGSSFSWFGLFLYILFAPVLYLTTKSPKSSIQSVLHALFLPTPFKVLSSTDTPIVQTELLKPGALYADCATVKLDVPVPSTSINVTENDKEGIQIEEDGEYGGEKVGRWVWEAYETGLKVWDKGKDKSD</sequence>
<organism evidence="3 4">
    <name type="scientific">Agaricus bisporus var. burnettii</name>
    <dbReference type="NCBI Taxonomy" id="192524"/>
    <lineage>
        <taxon>Eukaryota</taxon>
        <taxon>Fungi</taxon>
        <taxon>Dikarya</taxon>
        <taxon>Basidiomycota</taxon>
        <taxon>Agaricomycotina</taxon>
        <taxon>Agaricomycetes</taxon>
        <taxon>Agaricomycetidae</taxon>
        <taxon>Agaricales</taxon>
        <taxon>Agaricineae</taxon>
        <taxon>Agaricaceae</taxon>
        <taxon>Agaricus</taxon>
    </lineage>
</organism>
<evidence type="ECO:0000256" key="1">
    <source>
        <dbReference type="SAM" id="MobiDB-lite"/>
    </source>
</evidence>
<feature type="transmembrane region" description="Helical" evidence="2">
    <location>
        <begin position="216"/>
        <end position="234"/>
    </location>
</feature>
<dbReference type="EMBL" id="JABXXO010000003">
    <property type="protein sequence ID" value="KAF7783251.1"/>
    <property type="molecule type" value="Genomic_DNA"/>
</dbReference>
<evidence type="ECO:0000313" key="4">
    <source>
        <dbReference type="Proteomes" id="UP000629468"/>
    </source>
</evidence>
<accession>A0A8H7F9G3</accession>
<dbReference type="AlphaFoldDB" id="A0A8H7F9G3"/>
<gene>
    <name evidence="3" type="ORF">Agabi119p4_2627</name>
</gene>
<evidence type="ECO:0000313" key="3">
    <source>
        <dbReference type="EMBL" id="KAF7783251.1"/>
    </source>
</evidence>
<keyword evidence="2" id="KW-0812">Transmembrane</keyword>